<evidence type="ECO:0000256" key="4">
    <source>
        <dbReference type="ARBA" id="ARBA00022840"/>
    </source>
</evidence>
<feature type="binding site" evidence="6">
    <location>
        <position position="123"/>
    </location>
    <ligand>
        <name>ATP</name>
        <dbReference type="ChEBI" id="CHEBI:30616"/>
    </ligand>
</feature>
<dbReference type="InterPro" id="IPR008271">
    <property type="entry name" value="Ser/Thr_kinase_AS"/>
</dbReference>
<dbReference type="SUPFAM" id="SSF56112">
    <property type="entry name" value="Protein kinase-like (PK-like)"/>
    <property type="match status" value="1"/>
</dbReference>
<evidence type="ECO:0000256" key="5">
    <source>
        <dbReference type="ARBA" id="ARBA00039067"/>
    </source>
</evidence>
<dbReference type="PANTHER" id="PTHR43289:SF34">
    <property type="entry name" value="SERINE_THREONINE-PROTEIN KINASE YBDM-RELATED"/>
    <property type="match status" value="1"/>
</dbReference>
<dbReference type="EC" id="2.7.11.34" evidence="5"/>
<accession>A0A0G4ITS0</accession>
<proteinExistence type="inferred from homology"/>
<dbReference type="InterPro" id="IPR021922">
    <property type="entry name" value="Par3/HAL_N"/>
</dbReference>
<reference evidence="9 10" key="1">
    <citation type="submission" date="2015-02" db="EMBL/GenBank/DDBJ databases">
        <authorList>
            <person name="Chooi Y.-H."/>
        </authorList>
    </citation>
    <scope>NUCLEOTIDE SEQUENCE [LARGE SCALE GENOMIC DNA]</scope>
    <source>
        <strain evidence="9">E3</strain>
    </source>
</reference>
<evidence type="ECO:0000256" key="2">
    <source>
        <dbReference type="ARBA" id="ARBA00022741"/>
    </source>
</evidence>
<dbReference type="AlphaFoldDB" id="A0A0G4ITS0"/>
<dbReference type="Gene3D" id="3.10.20.90">
    <property type="entry name" value="Phosphatidylinositol 3-kinase Catalytic Subunit, Chain A, domain 1"/>
    <property type="match status" value="1"/>
</dbReference>
<dbReference type="Gene3D" id="1.10.510.10">
    <property type="entry name" value="Transferase(Phosphotransferase) domain 1"/>
    <property type="match status" value="1"/>
</dbReference>
<evidence type="ECO:0000256" key="3">
    <source>
        <dbReference type="ARBA" id="ARBA00022777"/>
    </source>
</evidence>
<dbReference type="InterPro" id="IPR011009">
    <property type="entry name" value="Kinase-like_dom_sf"/>
</dbReference>
<dbReference type="PROSITE" id="PS50011">
    <property type="entry name" value="PROTEIN_KINASE_DOM"/>
    <property type="match status" value="1"/>
</dbReference>
<keyword evidence="2 6" id="KW-0547">Nucleotide-binding</keyword>
<evidence type="ECO:0000256" key="1">
    <source>
        <dbReference type="ARBA" id="ARBA00022679"/>
    </source>
</evidence>
<dbReference type="OrthoDB" id="541276at2759"/>
<keyword evidence="10" id="KW-1185">Reference proteome</keyword>
<keyword evidence="4 6" id="KW-0067">ATP-binding</keyword>
<evidence type="ECO:0000259" key="8">
    <source>
        <dbReference type="PROSITE" id="PS50011"/>
    </source>
</evidence>
<dbReference type="CDD" id="cd14014">
    <property type="entry name" value="STKc_PknB_like"/>
    <property type="match status" value="1"/>
</dbReference>
<dbReference type="Pfam" id="PF12053">
    <property type="entry name" value="Par3_HAL_N_term"/>
    <property type="match status" value="1"/>
</dbReference>
<dbReference type="GO" id="GO:0004674">
    <property type="term" value="F:protein serine/threonine kinase activity"/>
    <property type="evidence" value="ECO:0007669"/>
    <property type="project" value="UniProtKB-KW"/>
</dbReference>
<dbReference type="PROSITE" id="PS00107">
    <property type="entry name" value="PROTEIN_KINASE_ATP"/>
    <property type="match status" value="1"/>
</dbReference>
<dbReference type="EMBL" id="CDSF01000086">
    <property type="protein sequence ID" value="CEO98630.1"/>
    <property type="molecule type" value="Genomic_DNA"/>
</dbReference>
<name>A0A0G4ITS0_PLABS</name>
<dbReference type="InterPro" id="IPR000719">
    <property type="entry name" value="Prot_kinase_dom"/>
</dbReference>
<dbReference type="Pfam" id="PF00069">
    <property type="entry name" value="Pkinase"/>
    <property type="match status" value="1"/>
</dbReference>
<evidence type="ECO:0000313" key="10">
    <source>
        <dbReference type="Proteomes" id="UP000039324"/>
    </source>
</evidence>
<dbReference type="PANTHER" id="PTHR43289">
    <property type="entry name" value="MITOGEN-ACTIVATED PROTEIN KINASE KINASE KINASE 20-RELATED"/>
    <property type="match status" value="1"/>
</dbReference>
<dbReference type="SMART" id="SM00220">
    <property type="entry name" value="S_TKc"/>
    <property type="match status" value="1"/>
</dbReference>
<keyword evidence="1" id="KW-0808">Transferase</keyword>
<dbReference type="Proteomes" id="UP000039324">
    <property type="component" value="Unassembled WGS sequence"/>
</dbReference>
<gene>
    <name evidence="9" type="ORF">PBRA_006744</name>
</gene>
<keyword evidence="7" id="KW-0723">Serine/threonine-protein kinase</keyword>
<dbReference type="STRING" id="37360.A0A0G4ITS0"/>
<dbReference type="PROSITE" id="PS00108">
    <property type="entry name" value="PROTEIN_KINASE_ST"/>
    <property type="match status" value="1"/>
</dbReference>
<evidence type="ECO:0000256" key="7">
    <source>
        <dbReference type="RuleBase" id="RU000304"/>
    </source>
</evidence>
<sequence>MLVTVSVGGGLKMRIPCGNGSQRVGWLQSEVIRRWAARKDGDVLRILELKTINNASLDPDDQIAEVLRDEDTVIAVLKTSSDRVMVGDMFAHRYYVTGVLGEGTYGHVFRARDLELERDVALKCLKKSRATRLSTKRFLREARVTASLGFHTNIVTLYDSGRTEDGTLFLVMELLHGESMTALLERHAISERMCAEIFVPLLDGLHAAHSLNPPVVHRDLKPDNVFLAKPSHAGDPAVPVILDFGIAVSSDLLHDTAPCGTRMYSSPEQTRRGAQIDARSDLWSLGVMLYQCVTLFVDMPFDPFELRAAEGVVPDVRLHAFQPVSDAFADIIMKSLEVDVDRRWQTALEFRQAFLALHDLDASRRTPSRAFHATASKL</sequence>
<evidence type="ECO:0000256" key="6">
    <source>
        <dbReference type="PROSITE-ProRule" id="PRU10141"/>
    </source>
</evidence>
<protein>
    <recommendedName>
        <fullName evidence="5">NEK6-subfamily protein kinase</fullName>
        <ecNumber evidence="5">2.7.11.34</ecNumber>
    </recommendedName>
</protein>
<keyword evidence="3" id="KW-0418">Kinase</keyword>
<comment type="similarity">
    <text evidence="7">Belongs to the protein kinase superfamily.</text>
</comment>
<dbReference type="InterPro" id="IPR017441">
    <property type="entry name" value="Protein_kinase_ATP_BS"/>
</dbReference>
<dbReference type="GO" id="GO:0005524">
    <property type="term" value="F:ATP binding"/>
    <property type="evidence" value="ECO:0007669"/>
    <property type="project" value="UniProtKB-UniRule"/>
</dbReference>
<feature type="domain" description="Protein kinase" evidence="8">
    <location>
        <begin position="94"/>
        <end position="355"/>
    </location>
</feature>
<evidence type="ECO:0000313" key="9">
    <source>
        <dbReference type="EMBL" id="CEO98630.1"/>
    </source>
</evidence>
<organism evidence="9 10">
    <name type="scientific">Plasmodiophora brassicae</name>
    <name type="common">Clubroot disease agent</name>
    <dbReference type="NCBI Taxonomy" id="37360"/>
    <lineage>
        <taxon>Eukaryota</taxon>
        <taxon>Sar</taxon>
        <taxon>Rhizaria</taxon>
        <taxon>Endomyxa</taxon>
        <taxon>Phytomyxea</taxon>
        <taxon>Plasmodiophorida</taxon>
        <taxon>Plasmodiophoridae</taxon>
        <taxon>Plasmodiophora</taxon>
    </lineage>
</organism>